<evidence type="ECO:0000313" key="2">
    <source>
        <dbReference type="Ensembl" id="ENSACDP00005021002.1"/>
    </source>
</evidence>
<reference evidence="2" key="2">
    <citation type="submission" date="2025-09" db="UniProtKB">
        <authorList>
            <consortium name="Ensembl"/>
        </authorList>
    </citation>
    <scope>IDENTIFICATION</scope>
</reference>
<protein>
    <recommendedName>
        <fullName evidence="4">ERVV2 protein</fullName>
    </recommendedName>
</protein>
<proteinExistence type="predicted"/>
<accession>A0A8B9EF27</accession>
<evidence type="ECO:0008006" key="4">
    <source>
        <dbReference type="Google" id="ProtNLM"/>
    </source>
</evidence>
<keyword evidence="3" id="KW-1185">Reference proteome</keyword>
<evidence type="ECO:0000256" key="1">
    <source>
        <dbReference type="ARBA" id="ARBA00023157"/>
    </source>
</evidence>
<keyword evidence="1" id="KW-1015">Disulfide bond</keyword>
<dbReference type="Gene3D" id="1.10.287.210">
    <property type="match status" value="1"/>
</dbReference>
<name>A0A8B9EF27_ANSCY</name>
<dbReference type="Ensembl" id="ENSACDT00005025122.1">
    <property type="protein sequence ID" value="ENSACDP00005021002.1"/>
    <property type="gene ID" value="ENSACDG00005015221.1"/>
</dbReference>
<organism evidence="2 3">
    <name type="scientific">Anser cygnoides</name>
    <name type="common">Swan goose</name>
    <dbReference type="NCBI Taxonomy" id="8845"/>
    <lineage>
        <taxon>Eukaryota</taxon>
        <taxon>Metazoa</taxon>
        <taxon>Chordata</taxon>
        <taxon>Craniata</taxon>
        <taxon>Vertebrata</taxon>
        <taxon>Euteleostomi</taxon>
        <taxon>Archelosauria</taxon>
        <taxon>Archosauria</taxon>
        <taxon>Dinosauria</taxon>
        <taxon>Saurischia</taxon>
        <taxon>Theropoda</taxon>
        <taxon>Coelurosauria</taxon>
        <taxon>Aves</taxon>
        <taxon>Neognathae</taxon>
        <taxon>Galloanserae</taxon>
        <taxon>Anseriformes</taxon>
        <taxon>Anatidae</taxon>
        <taxon>Anserinae</taxon>
        <taxon>Anser</taxon>
    </lineage>
</organism>
<evidence type="ECO:0000313" key="3">
    <source>
        <dbReference type="Proteomes" id="UP000694521"/>
    </source>
</evidence>
<dbReference type="Proteomes" id="UP000694521">
    <property type="component" value="Unplaced"/>
</dbReference>
<dbReference type="PANTHER" id="PTHR10424:SF73">
    <property type="entry name" value="ENDOGENOUS RETROVIRUS GROUP FC1 ENV POLYPROTEIN-RELATED"/>
    <property type="match status" value="1"/>
</dbReference>
<sequence length="114" mass="12432">KWTYQPPLVDIPRRSILAMWSTKIISNAATDALGQIQTEIKQVSQIALENHLALDGLLAAQGGVCAVINRSCCVYVNEKKQIQTDINQVWQASHLFHQISQGATIGSGPAFSCL</sequence>
<dbReference type="SUPFAM" id="SSF58069">
    <property type="entry name" value="Virus ectodomain"/>
    <property type="match status" value="1"/>
</dbReference>
<dbReference type="Pfam" id="PF00429">
    <property type="entry name" value="TLV_coat"/>
    <property type="match status" value="1"/>
</dbReference>
<reference evidence="2" key="1">
    <citation type="submission" date="2025-08" db="UniProtKB">
        <authorList>
            <consortium name="Ensembl"/>
        </authorList>
    </citation>
    <scope>IDENTIFICATION</scope>
</reference>
<dbReference type="AlphaFoldDB" id="A0A8B9EF27"/>
<dbReference type="PANTHER" id="PTHR10424">
    <property type="entry name" value="VIRAL ENVELOPE PROTEIN"/>
    <property type="match status" value="1"/>
</dbReference>
<dbReference type="InterPro" id="IPR018154">
    <property type="entry name" value="TLV/ENV_coat_polyprotein"/>
</dbReference>